<dbReference type="eggNOG" id="COG2065">
    <property type="taxonomic scope" value="Bacteria"/>
</dbReference>
<dbReference type="FunFam" id="3.40.50.2020:FF:000020">
    <property type="entry name" value="Bifunctional protein PyrR"/>
    <property type="match status" value="1"/>
</dbReference>
<reference evidence="6 7" key="1">
    <citation type="journal article" date="2015" name="Genome Announc.">
        <title>Genome Sequence of a Sulfate-Reducing Thermophilic Bacterium, Thermodesulfobacterium commune DSM 2178T (Phylum Thermodesulfobacteria).</title>
        <authorList>
            <person name="Bhatnagar S."/>
            <person name="Badger J.H."/>
            <person name="Madupu R."/>
            <person name="Khouri H.M."/>
            <person name="O'Connor E.M."/>
            <person name="Robb F.T."/>
            <person name="Ward N.L."/>
            <person name="Eisen J.A."/>
        </authorList>
    </citation>
    <scope>NUCLEOTIDE SEQUENCE [LARGE SCALE GENOMIC DNA]</scope>
    <source>
        <strain evidence="6 7">DSM 2178</strain>
    </source>
</reference>
<keyword evidence="2 4" id="KW-0805">Transcription regulation</keyword>
<comment type="similarity">
    <text evidence="1 4">Belongs to the purine/pyrimidine phosphoribosyltransferase family. PyrR subfamily.</text>
</comment>
<dbReference type="KEGG" id="tcm:HL41_06720"/>
<dbReference type="SUPFAM" id="SSF53271">
    <property type="entry name" value="PRTase-like"/>
    <property type="match status" value="1"/>
</dbReference>
<keyword evidence="3 4" id="KW-0804">Transcription</keyword>
<evidence type="ECO:0000259" key="5">
    <source>
        <dbReference type="Pfam" id="PF00156"/>
    </source>
</evidence>
<keyword evidence="7" id="KW-1185">Reference proteome</keyword>
<gene>
    <name evidence="4" type="primary">pyrR</name>
    <name evidence="6" type="ORF">HL41_06720</name>
</gene>
<dbReference type="InterPro" id="IPR029057">
    <property type="entry name" value="PRTase-like"/>
</dbReference>
<proteinExistence type="inferred from homology"/>
<dbReference type="InterPro" id="IPR023050">
    <property type="entry name" value="PyrR"/>
</dbReference>
<accession>A0A075WTY5</accession>
<feature type="short sequence motif" description="PRPP-binding" evidence="4">
    <location>
        <begin position="106"/>
        <end position="118"/>
    </location>
</feature>
<dbReference type="InterPro" id="IPR050137">
    <property type="entry name" value="PyrR_bifunctional"/>
</dbReference>
<dbReference type="HAMAP" id="MF_01219">
    <property type="entry name" value="PyrR"/>
    <property type="match status" value="1"/>
</dbReference>
<keyword evidence="4 6" id="KW-0328">Glycosyltransferase</keyword>
<dbReference type="EC" id="2.4.2.9" evidence="4"/>
<dbReference type="AlphaFoldDB" id="A0A075WTY5"/>
<dbReference type="Proteomes" id="UP000028481">
    <property type="component" value="Chromosome"/>
</dbReference>
<feature type="domain" description="Phosphoribosyltransferase" evidence="5">
    <location>
        <begin position="19"/>
        <end position="160"/>
    </location>
</feature>
<dbReference type="STRING" id="289377.HL41_06720"/>
<dbReference type="PANTHER" id="PTHR11608:SF0">
    <property type="entry name" value="BIFUNCTIONAL PROTEIN PYRR"/>
    <property type="match status" value="1"/>
</dbReference>
<dbReference type="NCBIfam" id="NF003549">
    <property type="entry name" value="PRK05205.1-5"/>
    <property type="match status" value="1"/>
</dbReference>
<dbReference type="HOGENOM" id="CLU_094234_0_0_0"/>
<dbReference type="EMBL" id="CP008796">
    <property type="protein sequence ID" value="AIH04430.1"/>
    <property type="molecule type" value="Genomic_DNA"/>
</dbReference>
<comment type="catalytic activity">
    <reaction evidence="4">
        <text>UMP + diphosphate = 5-phospho-alpha-D-ribose 1-diphosphate + uracil</text>
        <dbReference type="Rhea" id="RHEA:13017"/>
        <dbReference type="ChEBI" id="CHEBI:17568"/>
        <dbReference type="ChEBI" id="CHEBI:33019"/>
        <dbReference type="ChEBI" id="CHEBI:57865"/>
        <dbReference type="ChEBI" id="CHEBI:58017"/>
        <dbReference type="EC" id="2.4.2.9"/>
    </reaction>
</comment>
<comment type="function">
    <text evidence="4">Also displays a weak uracil phosphoribosyltransferase activity which is not physiologically significant.</text>
</comment>
<dbReference type="PANTHER" id="PTHR11608">
    <property type="entry name" value="BIFUNCTIONAL PROTEIN PYRR"/>
    <property type="match status" value="1"/>
</dbReference>
<evidence type="ECO:0000256" key="1">
    <source>
        <dbReference type="ARBA" id="ARBA00005565"/>
    </source>
</evidence>
<protein>
    <recommendedName>
        <fullName evidence="4">Bifunctional protein PyrR</fullName>
    </recommendedName>
    <domain>
        <recommendedName>
            <fullName evidence="4">Pyrimidine operon regulatory protein</fullName>
        </recommendedName>
    </domain>
    <domain>
        <recommendedName>
            <fullName evidence="4">Uracil phosphoribosyltransferase</fullName>
            <shortName evidence="4">UPRTase</shortName>
            <ecNumber evidence="4">2.4.2.9</ecNumber>
        </recommendedName>
    </domain>
</protein>
<dbReference type="Gene3D" id="3.40.50.2020">
    <property type="match status" value="1"/>
</dbReference>
<evidence type="ECO:0000256" key="4">
    <source>
        <dbReference type="HAMAP-Rule" id="MF_01219"/>
    </source>
</evidence>
<dbReference type="NCBIfam" id="NF003545">
    <property type="entry name" value="PRK05205.1-1"/>
    <property type="match status" value="1"/>
</dbReference>
<comment type="function">
    <text evidence="4">Regulates the transcription of the pyrimidine nucleotide (pyr) operon in response to exogenous pyrimidines.</text>
</comment>
<dbReference type="GO" id="GO:0004845">
    <property type="term" value="F:uracil phosphoribosyltransferase activity"/>
    <property type="evidence" value="ECO:0007669"/>
    <property type="project" value="UniProtKB-UniRule"/>
</dbReference>
<evidence type="ECO:0000256" key="3">
    <source>
        <dbReference type="ARBA" id="ARBA00023163"/>
    </source>
</evidence>
<sequence>MNTAILSQKIKKVIAGPKKIQKLVEKLADQIIKKQPYLEKVVLIGIQTGGAPLANRLKNIILEKTNIELPVGYLDITLYRDDWTRITNYPKVKKTEIPFSIEDKIVILVDDVIYTGRTIRAAMDALIDIGRPKKIELAVLVDRGGREFPIEPTYKALTIKNIQYNEYVSVYLLETHGKDKIVLEVYE</sequence>
<dbReference type="CDD" id="cd06223">
    <property type="entry name" value="PRTases_typeI"/>
    <property type="match status" value="1"/>
</dbReference>
<dbReference type="PaxDb" id="289377-HL41_06720"/>
<evidence type="ECO:0000313" key="7">
    <source>
        <dbReference type="Proteomes" id="UP000028481"/>
    </source>
</evidence>
<dbReference type="RefSeq" id="WP_038061471.1">
    <property type="nucleotide sequence ID" value="NZ_CP008796.1"/>
</dbReference>
<evidence type="ECO:0000256" key="2">
    <source>
        <dbReference type="ARBA" id="ARBA00023015"/>
    </source>
</evidence>
<evidence type="ECO:0000313" key="6">
    <source>
        <dbReference type="EMBL" id="AIH04430.1"/>
    </source>
</evidence>
<dbReference type="InterPro" id="IPR000836">
    <property type="entry name" value="PRTase_dom"/>
</dbReference>
<keyword evidence="4 6" id="KW-0808">Transferase</keyword>
<name>A0A075WTY5_9BACT</name>
<dbReference type="GO" id="GO:0006355">
    <property type="term" value="P:regulation of DNA-templated transcription"/>
    <property type="evidence" value="ECO:0007669"/>
    <property type="project" value="UniProtKB-UniRule"/>
</dbReference>
<dbReference type="Pfam" id="PF00156">
    <property type="entry name" value="Pribosyltran"/>
    <property type="match status" value="1"/>
</dbReference>
<dbReference type="OrthoDB" id="9802227at2"/>
<organism evidence="6 7">
    <name type="scientific">Thermodesulfobacterium commune DSM 2178</name>
    <dbReference type="NCBI Taxonomy" id="289377"/>
    <lineage>
        <taxon>Bacteria</taxon>
        <taxon>Pseudomonadati</taxon>
        <taxon>Thermodesulfobacteriota</taxon>
        <taxon>Thermodesulfobacteria</taxon>
        <taxon>Thermodesulfobacteriales</taxon>
        <taxon>Thermodesulfobacteriaceae</taxon>
        <taxon>Thermodesulfobacterium</taxon>
    </lineage>
</organism>